<dbReference type="AlphaFoldDB" id="A0A6S8EV17"/>
<dbReference type="PANTHER" id="PTHR21242">
    <property type="entry name" value="TRANSCRIPTION INITIATION FACTOR TFIID SUBUNIT 10"/>
    <property type="match status" value="1"/>
</dbReference>
<evidence type="ECO:0000313" key="8">
    <source>
        <dbReference type="EMBL" id="CAE0445139.1"/>
    </source>
</evidence>
<evidence type="ECO:0000256" key="4">
    <source>
        <dbReference type="ARBA" id="ARBA00023242"/>
    </source>
</evidence>
<sequence>MSSLSMLGNVASREETEKVEEKKTDPPTVNPNANTIAGASSIVVATENSAESKVAETKTTTKVTDTINQAQAQPEPNANLDATTATAATSTIIENDKTGKDALEEMDTRSGSDNNAENSESLKPEDLLKVVKKYEPLIPVPVIKHYLERAGCEMTDDDHVRVVALAAQKLIGDIVSDARIRIIGKTPSKRRSDNDSGEDVLKLTTADLSPCLVEQGVQVRKPEFYLHTDSTC</sequence>
<evidence type="ECO:0000256" key="3">
    <source>
        <dbReference type="ARBA" id="ARBA00023163"/>
    </source>
</evidence>
<keyword evidence="4" id="KW-0539">Nucleus</keyword>
<dbReference type="Pfam" id="PF03540">
    <property type="entry name" value="TAF10"/>
    <property type="match status" value="1"/>
</dbReference>
<dbReference type="PANTHER" id="PTHR21242:SF0">
    <property type="entry name" value="TRANSCRIPTION INITIATION FACTOR TFIID SUBUNIT 10"/>
    <property type="match status" value="1"/>
</dbReference>
<protein>
    <recommendedName>
        <fullName evidence="9">Transcription initiation factor TFIID subunit 10</fullName>
    </recommendedName>
</protein>
<dbReference type="GO" id="GO:0016251">
    <property type="term" value="F:RNA polymerase II general transcription initiation factor activity"/>
    <property type="evidence" value="ECO:0007669"/>
    <property type="project" value="TreeGrafter"/>
</dbReference>
<dbReference type="InterPro" id="IPR003923">
    <property type="entry name" value="TAF10"/>
</dbReference>
<dbReference type="PRINTS" id="PR01443">
    <property type="entry name" value="TFIID30KDSUB"/>
</dbReference>
<evidence type="ECO:0000256" key="2">
    <source>
        <dbReference type="ARBA" id="ARBA00023015"/>
    </source>
</evidence>
<evidence type="ECO:0000256" key="1">
    <source>
        <dbReference type="ARBA" id="ARBA00004123"/>
    </source>
</evidence>
<dbReference type="EMBL" id="HBIN01019889">
    <property type="protein sequence ID" value="CAE0445139.1"/>
    <property type="molecule type" value="Transcribed_RNA"/>
</dbReference>
<reference evidence="8" key="1">
    <citation type="submission" date="2021-01" db="EMBL/GenBank/DDBJ databases">
        <authorList>
            <person name="Corre E."/>
            <person name="Pelletier E."/>
            <person name="Niang G."/>
            <person name="Scheremetjew M."/>
            <person name="Finn R."/>
            <person name="Kale V."/>
            <person name="Holt S."/>
            <person name="Cochrane G."/>
            <person name="Meng A."/>
            <person name="Brown T."/>
            <person name="Cohen L."/>
        </authorList>
    </citation>
    <scope>NUCLEOTIDE SEQUENCE</scope>
    <source>
        <strain evidence="8">GSBS06</strain>
    </source>
</reference>
<dbReference type="GO" id="GO:0005669">
    <property type="term" value="C:transcription factor TFIID complex"/>
    <property type="evidence" value="ECO:0007669"/>
    <property type="project" value="TreeGrafter"/>
</dbReference>
<gene>
    <name evidence="7" type="ORF">ASTO00021_LOCUS15165</name>
    <name evidence="8" type="ORF">ASTO00021_LOCUS15167</name>
</gene>
<evidence type="ECO:0000256" key="6">
    <source>
        <dbReference type="SAM" id="MobiDB-lite"/>
    </source>
</evidence>
<evidence type="ECO:0000256" key="5">
    <source>
        <dbReference type="ARBA" id="ARBA00025730"/>
    </source>
</evidence>
<comment type="similarity">
    <text evidence="5">Belongs to the TAF10 family.</text>
</comment>
<accession>A0A6S8EV17</accession>
<evidence type="ECO:0008006" key="9">
    <source>
        <dbReference type="Google" id="ProtNLM"/>
    </source>
</evidence>
<dbReference type="EMBL" id="HBIN01019887">
    <property type="protein sequence ID" value="CAE0445137.1"/>
    <property type="molecule type" value="Transcribed_RNA"/>
</dbReference>
<dbReference type="GO" id="GO:0006367">
    <property type="term" value="P:transcription initiation at RNA polymerase II promoter"/>
    <property type="evidence" value="ECO:0007669"/>
    <property type="project" value="TreeGrafter"/>
</dbReference>
<feature type="region of interest" description="Disordered" evidence="6">
    <location>
        <begin position="1"/>
        <end position="36"/>
    </location>
</feature>
<keyword evidence="3" id="KW-0804">Transcription</keyword>
<keyword evidence="2" id="KW-0805">Transcription regulation</keyword>
<dbReference type="GO" id="GO:0000124">
    <property type="term" value="C:SAGA complex"/>
    <property type="evidence" value="ECO:0007669"/>
    <property type="project" value="TreeGrafter"/>
</dbReference>
<evidence type="ECO:0000313" key="7">
    <source>
        <dbReference type="EMBL" id="CAE0445137.1"/>
    </source>
</evidence>
<proteinExistence type="inferred from homology"/>
<organism evidence="8">
    <name type="scientific">Aplanochytrium stocchinoi</name>
    <dbReference type="NCBI Taxonomy" id="215587"/>
    <lineage>
        <taxon>Eukaryota</taxon>
        <taxon>Sar</taxon>
        <taxon>Stramenopiles</taxon>
        <taxon>Bigyra</taxon>
        <taxon>Labyrinthulomycetes</taxon>
        <taxon>Thraustochytrida</taxon>
        <taxon>Thraustochytriidae</taxon>
        <taxon>Aplanochytrium</taxon>
    </lineage>
</organism>
<comment type="subcellular location">
    <subcellularLocation>
        <location evidence="1">Nucleus</location>
    </subcellularLocation>
</comment>
<dbReference type="GO" id="GO:1990841">
    <property type="term" value="F:promoter-specific chromatin binding"/>
    <property type="evidence" value="ECO:0007669"/>
    <property type="project" value="TreeGrafter"/>
</dbReference>
<feature type="compositionally biased region" description="Basic and acidic residues" evidence="6">
    <location>
        <begin position="12"/>
        <end position="25"/>
    </location>
</feature>
<name>A0A6S8EV17_9STRA</name>
<dbReference type="CDD" id="cd07982">
    <property type="entry name" value="HFD_TAF10"/>
    <property type="match status" value="1"/>
</dbReference>